<gene>
    <name evidence="4" type="ORF">LQ327_18115</name>
</gene>
<dbReference type="PANTHER" id="PTHR30055">
    <property type="entry name" value="HTH-TYPE TRANSCRIPTIONAL REGULATOR RUTR"/>
    <property type="match status" value="1"/>
</dbReference>
<dbReference type="InterPro" id="IPR050109">
    <property type="entry name" value="HTH-type_TetR-like_transc_reg"/>
</dbReference>
<dbReference type="PRINTS" id="PR00455">
    <property type="entry name" value="HTHTETR"/>
</dbReference>
<feature type="DNA-binding region" description="H-T-H motif" evidence="2">
    <location>
        <begin position="31"/>
        <end position="50"/>
    </location>
</feature>
<dbReference type="Pfam" id="PF17920">
    <property type="entry name" value="TetR_C_16"/>
    <property type="match status" value="1"/>
</dbReference>
<evidence type="ECO:0000313" key="5">
    <source>
        <dbReference type="Proteomes" id="UP001199469"/>
    </source>
</evidence>
<evidence type="ECO:0000256" key="2">
    <source>
        <dbReference type="PROSITE-ProRule" id="PRU00335"/>
    </source>
</evidence>
<keyword evidence="5" id="KW-1185">Reference proteome</keyword>
<dbReference type="InterPro" id="IPR036271">
    <property type="entry name" value="Tet_transcr_reg_TetR-rel_C_sf"/>
</dbReference>
<name>A0ABS8PAP0_9PSEU</name>
<dbReference type="InterPro" id="IPR001647">
    <property type="entry name" value="HTH_TetR"/>
</dbReference>
<reference evidence="4 5" key="1">
    <citation type="submission" date="2021-11" db="EMBL/GenBank/DDBJ databases">
        <title>Draft genome sequence of Actinomycetospora sp. SF1 isolated from the rhizosphere soil.</title>
        <authorList>
            <person name="Duangmal K."/>
            <person name="Chantavorakit T."/>
        </authorList>
    </citation>
    <scope>NUCLEOTIDE SEQUENCE [LARGE SCALE GENOMIC DNA]</scope>
    <source>
        <strain evidence="4 5">TBRC 5722</strain>
    </source>
</reference>
<dbReference type="InterPro" id="IPR041678">
    <property type="entry name" value="TetR_C_16"/>
</dbReference>
<proteinExistence type="predicted"/>
<accession>A0ABS8PAP0</accession>
<keyword evidence="1 2" id="KW-0238">DNA-binding</keyword>
<evidence type="ECO:0000256" key="1">
    <source>
        <dbReference type="ARBA" id="ARBA00023125"/>
    </source>
</evidence>
<feature type="domain" description="HTH tetR-type" evidence="3">
    <location>
        <begin position="8"/>
        <end position="68"/>
    </location>
</feature>
<dbReference type="Gene3D" id="1.10.10.60">
    <property type="entry name" value="Homeodomain-like"/>
    <property type="match status" value="1"/>
</dbReference>
<evidence type="ECO:0000313" key="4">
    <source>
        <dbReference type="EMBL" id="MCD2195288.1"/>
    </source>
</evidence>
<dbReference type="Gene3D" id="1.10.357.10">
    <property type="entry name" value="Tetracycline Repressor, domain 2"/>
    <property type="match status" value="1"/>
</dbReference>
<dbReference type="PANTHER" id="PTHR30055:SF235">
    <property type="entry name" value="TRANSCRIPTIONAL REGULATORY PROTEIN"/>
    <property type="match status" value="1"/>
</dbReference>
<dbReference type="InterPro" id="IPR009057">
    <property type="entry name" value="Homeodomain-like_sf"/>
</dbReference>
<dbReference type="RefSeq" id="WP_230736180.1">
    <property type="nucleotide sequence ID" value="NZ_JAJNDB010000003.1"/>
</dbReference>
<dbReference type="PROSITE" id="PS50977">
    <property type="entry name" value="HTH_TETR_2"/>
    <property type="match status" value="1"/>
</dbReference>
<evidence type="ECO:0000259" key="3">
    <source>
        <dbReference type="PROSITE" id="PS50977"/>
    </source>
</evidence>
<comment type="caution">
    <text evidence="4">The sequence shown here is derived from an EMBL/GenBank/DDBJ whole genome shotgun (WGS) entry which is preliminary data.</text>
</comment>
<dbReference type="EMBL" id="JAJNDB010000003">
    <property type="protein sequence ID" value="MCD2195288.1"/>
    <property type="molecule type" value="Genomic_DNA"/>
</dbReference>
<organism evidence="4 5">
    <name type="scientific">Actinomycetospora endophytica</name>
    <dbReference type="NCBI Taxonomy" id="2291215"/>
    <lineage>
        <taxon>Bacteria</taxon>
        <taxon>Bacillati</taxon>
        <taxon>Actinomycetota</taxon>
        <taxon>Actinomycetes</taxon>
        <taxon>Pseudonocardiales</taxon>
        <taxon>Pseudonocardiaceae</taxon>
        <taxon>Actinomycetospora</taxon>
    </lineage>
</organism>
<dbReference type="Pfam" id="PF00440">
    <property type="entry name" value="TetR_N"/>
    <property type="match status" value="1"/>
</dbReference>
<dbReference type="Proteomes" id="UP001199469">
    <property type="component" value="Unassembled WGS sequence"/>
</dbReference>
<sequence length="194" mass="20835">MAFTARSQAARDAVLAAARRAFATHGFERATVRGVAADAGVDASMVIRYYTSKDGLFEAATAIDLALPELGPVVASERGAALAERFVELWDGPDTGEVLTLLLRSAPTSERAADRIRDVFSTQVRVMVERLVDPRRTGDPGLQVITDRRSAALSSYILGTALARYVLRLPPLGDARPDEVIATMGPVVQAILDR</sequence>
<dbReference type="SUPFAM" id="SSF46689">
    <property type="entry name" value="Homeodomain-like"/>
    <property type="match status" value="1"/>
</dbReference>
<dbReference type="SUPFAM" id="SSF48498">
    <property type="entry name" value="Tetracyclin repressor-like, C-terminal domain"/>
    <property type="match status" value="1"/>
</dbReference>
<protein>
    <submittedName>
        <fullName evidence="4">TetR family transcriptional regulator</fullName>
    </submittedName>
</protein>